<keyword evidence="2" id="KW-0963">Cytoplasm</keyword>
<evidence type="ECO:0008006" key="5">
    <source>
        <dbReference type="Google" id="ProtNLM"/>
    </source>
</evidence>
<accession>A0A4T0FW23</accession>
<dbReference type="AlphaFoldDB" id="A0A4T0FW23"/>
<gene>
    <name evidence="3" type="ORF">E3P99_00690</name>
</gene>
<dbReference type="Gene3D" id="1.25.10.10">
    <property type="entry name" value="Leucine-rich Repeat Variant"/>
    <property type="match status" value="1"/>
</dbReference>
<evidence type="ECO:0000313" key="4">
    <source>
        <dbReference type="Proteomes" id="UP000310189"/>
    </source>
</evidence>
<dbReference type="InterPro" id="IPR016024">
    <property type="entry name" value="ARM-type_fold"/>
</dbReference>
<dbReference type="GO" id="GO:0051879">
    <property type="term" value="F:Hsp90 protein binding"/>
    <property type="evidence" value="ECO:0007669"/>
    <property type="project" value="TreeGrafter"/>
</dbReference>
<dbReference type="GO" id="GO:0005737">
    <property type="term" value="C:cytoplasm"/>
    <property type="evidence" value="ECO:0007669"/>
    <property type="project" value="UniProtKB-SubCell"/>
</dbReference>
<evidence type="ECO:0000256" key="2">
    <source>
        <dbReference type="ARBA" id="ARBA00022490"/>
    </source>
</evidence>
<dbReference type="PANTHER" id="PTHR45994:SF1">
    <property type="entry name" value="FI21225P1"/>
    <property type="match status" value="1"/>
</dbReference>
<proteinExistence type="predicted"/>
<dbReference type="InterPro" id="IPR011989">
    <property type="entry name" value="ARM-like"/>
</dbReference>
<comment type="caution">
    <text evidence="3">The sequence shown here is derived from an EMBL/GenBank/DDBJ whole genome shotgun (WGS) entry which is preliminary data.</text>
</comment>
<comment type="subcellular location">
    <subcellularLocation>
        <location evidence="1">Cytoplasm</location>
    </subcellularLocation>
</comment>
<evidence type="ECO:0000313" key="3">
    <source>
        <dbReference type="EMBL" id="TIA92375.1"/>
    </source>
</evidence>
<dbReference type="EMBL" id="SPNW01000007">
    <property type="protein sequence ID" value="TIA92375.1"/>
    <property type="molecule type" value="Genomic_DNA"/>
</dbReference>
<reference evidence="3 4" key="1">
    <citation type="submission" date="2019-03" db="EMBL/GenBank/DDBJ databases">
        <title>Sequencing 23 genomes of Wallemia ichthyophaga.</title>
        <authorList>
            <person name="Gostincar C."/>
        </authorList>
    </citation>
    <scope>NUCLEOTIDE SEQUENCE [LARGE SCALE GENOMIC DNA]</scope>
    <source>
        <strain evidence="3 4">EXF-5753</strain>
    </source>
</reference>
<sequence length="593" mass="64246">MSGDDLDQLLKSDDKILKTLILHKLNERNGLGSVVSGFKALDNKKYAEFISILLEINPEISISLLDRDLLAFDVLDSLSILNSAASSKAGLKLFNEQVLAYLHSQSSNEDTYIILLATLTLIKHDKQLNKKEPLHNHTNTLINLSSSTASLTDSQMKVFLEALSYLSSTPIIADKLSQHPATINVALSAIQSPSTKISTQLYSQENSSIPSDTSIEFALSTTLANICKYAPPLSEEAQTVKKLHKSTKQLDMEDEEYMGTDRVRVRNTRMLEIGVGGVLSVLSKSKSLLTRRNTASVYLGLITNDSNRAVLLKEGVIKALLQIISQQPTPLASEDLAANQALAKMTITTPPSSLYTPPITTSAISFIRPFFEMLVHDSALQLQQFEALMALTNVASIGPDVAERVSAAFDGAILSATHSHLLSNHEMLQRASVELMCNLVGMSETAFEQYTTSSRARVNCGILLALSDAELVQTRLGASGALAQLCGMSPVVCAHILADPAKFMRVLIALLGDEIGLVHRALCILDATLDACREVLREDNGARQAIQESGLVDTLKTLILRLANEAGGRDVLPILKDALIKLKECGVSIQVSS</sequence>
<evidence type="ECO:0000256" key="1">
    <source>
        <dbReference type="ARBA" id="ARBA00004496"/>
    </source>
</evidence>
<dbReference type="SUPFAM" id="SSF48371">
    <property type="entry name" value="ARM repeat"/>
    <property type="match status" value="1"/>
</dbReference>
<dbReference type="PANTHER" id="PTHR45994">
    <property type="entry name" value="FI21225P1"/>
    <property type="match status" value="1"/>
</dbReference>
<name>A0A4T0FW23_9BASI</name>
<dbReference type="Proteomes" id="UP000310189">
    <property type="component" value="Unassembled WGS sequence"/>
</dbReference>
<keyword evidence="4" id="KW-1185">Reference proteome</keyword>
<dbReference type="OrthoDB" id="199930at2759"/>
<protein>
    <recommendedName>
        <fullName evidence="5">UNC-45/Cro1/She4 central domain-containing protein</fullName>
    </recommendedName>
</protein>
<organism evidence="3 4">
    <name type="scientific">Wallemia hederae</name>
    <dbReference type="NCBI Taxonomy" id="1540922"/>
    <lineage>
        <taxon>Eukaryota</taxon>
        <taxon>Fungi</taxon>
        <taxon>Dikarya</taxon>
        <taxon>Basidiomycota</taxon>
        <taxon>Wallemiomycotina</taxon>
        <taxon>Wallemiomycetes</taxon>
        <taxon>Wallemiales</taxon>
        <taxon>Wallemiaceae</taxon>
        <taxon>Wallemia</taxon>
    </lineage>
</organism>